<feature type="transmembrane region" description="Helical" evidence="1">
    <location>
        <begin position="360"/>
        <end position="381"/>
    </location>
</feature>
<feature type="transmembrane region" description="Helical" evidence="1">
    <location>
        <begin position="276"/>
        <end position="293"/>
    </location>
</feature>
<feature type="transmembrane region" description="Helical" evidence="1">
    <location>
        <begin position="623"/>
        <end position="642"/>
    </location>
</feature>
<keyword evidence="1" id="KW-0812">Transmembrane</keyword>
<keyword evidence="1" id="KW-0472">Membrane</keyword>
<evidence type="ECO:0000256" key="1">
    <source>
        <dbReference type="SAM" id="Phobius"/>
    </source>
</evidence>
<feature type="transmembrane region" description="Helical" evidence="1">
    <location>
        <begin position="388"/>
        <end position="407"/>
    </location>
</feature>
<dbReference type="RefSeq" id="WP_378477556.1">
    <property type="nucleotide sequence ID" value="NZ_JBHUIW010000008.1"/>
</dbReference>
<protein>
    <recommendedName>
        <fullName evidence="4">Glycosyltransferase RgtA/B/C/D-like domain-containing protein</fullName>
    </recommendedName>
</protein>
<feature type="transmembrane region" description="Helical" evidence="1">
    <location>
        <begin position="231"/>
        <end position="256"/>
    </location>
</feature>
<gene>
    <name evidence="2" type="ORF">ACFSOX_09460</name>
</gene>
<evidence type="ECO:0000313" key="2">
    <source>
        <dbReference type="EMBL" id="MFD2182378.1"/>
    </source>
</evidence>
<feature type="transmembrane region" description="Helical" evidence="1">
    <location>
        <begin position="147"/>
        <end position="166"/>
    </location>
</feature>
<evidence type="ECO:0008006" key="4">
    <source>
        <dbReference type="Google" id="ProtNLM"/>
    </source>
</evidence>
<evidence type="ECO:0000313" key="3">
    <source>
        <dbReference type="Proteomes" id="UP001597314"/>
    </source>
</evidence>
<feature type="transmembrane region" description="Helical" evidence="1">
    <location>
        <begin position="437"/>
        <end position="468"/>
    </location>
</feature>
<keyword evidence="3" id="KW-1185">Reference proteome</keyword>
<sequence>MQNALERLYETPATRRRDDVLLAVLGLLCAVLLLIETGVWQQSRTFKGPFQELEGRPGVLVLSLDRSRIDRLVLDARGDTPRDPYASSLTLTIDGRPATKPNALHDQIGTSAGHAFSHWDRSVLFSLPAGVANDAGTTVTVRYPVRLRGWIMAAVFGLTIVFALHIHGHRLTGRQLDRLQALPAGLVVVSGWVGLGAIGVFAAVTAWGAVQGVPLPTTTIFRFGAAAETAARGLAVAPFWVLILSVLGALAAWSAWFRDSGEGVVRAGEDRVARFAARWGFVLIAALFVYLSSAQWSGLILPGDLVWASLFGLVPFSDAAGYFSDASDSVRSGVWSEFAARRPLAAAFRTAVAFVSDYRFAGIVVVQAALLAGAIMLAAAAVARWRGIWAGLAFAATMVLTVKGYVPTTLTEPLGLVWALLAVPLFVEALRRRSLLFALAALGVMALSLLTRMGAMFAIPAMTLWVAWAFGDTLLQKLKAGVLAAIVVAAAFGTSSAVQKLYATGHMSAGSNFSYTICGISIGTTWDGCLNRYKDELKPLTDEKDVVQFMYAKAAENARSHPGVFVGRLVQGALAFTPRIPSLLVGGYFGLGSPPWFPLGLFVVVCLVGAVGTLVVRREPGELAFWGLLIASTIASAAFVYFDDGTRVLSASYPLLGLFLVMGLAGPREPAPSESASPVLAGSVTAAAGVLLVGVVVLPAVAHTRAGADPRVNLAPEGAKHLVFGGPRLTGVLVVGDAKTRRTTMPVITIDQFERVVGLSGVEQYQPLATPAPPPTPFGFVYGLRVEKGVRSYHTYLVPEAVLTRPEVSVWRFTVEEMPKRPGGGDYWYRVIDAQPVTPPAPRS</sequence>
<reference evidence="3" key="1">
    <citation type="journal article" date="2019" name="Int. J. Syst. Evol. Microbiol.">
        <title>The Global Catalogue of Microorganisms (GCM) 10K type strain sequencing project: providing services to taxonomists for standard genome sequencing and annotation.</title>
        <authorList>
            <consortium name="The Broad Institute Genomics Platform"/>
            <consortium name="The Broad Institute Genome Sequencing Center for Infectious Disease"/>
            <person name="Wu L."/>
            <person name="Ma J."/>
        </authorList>
    </citation>
    <scope>NUCLEOTIDE SEQUENCE [LARGE SCALE GENOMIC DNA]</scope>
    <source>
        <strain evidence="3">CGMCC 1.6774</strain>
    </source>
</reference>
<feature type="transmembrane region" description="Helical" evidence="1">
    <location>
        <begin position="186"/>
        <end position="210"/>
    </location>
</feature>
<feature type="transmembrane region" description="Helical" evidence="1">
    <location>
        <begin position="679"/>
        <end position="702"/>
    </location>
</feature>
<organism evidence="2 3">
    <name type="scientific">Rhodoplanes azumiensis</name>
    <dbReference type="NCBI Taxonomy" id="1897628"/>
    <lineage>
        <taxon>Bacteria</taxon>
        <taxon>Pseudomonadati</taxon>
        <taxon>Pseudomonadota</taxon>
        <taxon>Alphaproteobacteria</taxon>
        <taxon>Hyphomicrobiales</taxon>
        <taxon>Nitrobacteraceae</taxon>
        <taxon>Rhodoplanes</taxon>
    </lineage>
</organism>
<feature type="transmembrane region" description="Helical" evidence="1">
    <location>
        <begin position="413"/>
        <end position="430"/>
    </location>
</feature>
<dbReference type="Proteomes" id="UP001597314">
    <property type="component" value="Unassembled WGS sequence"/>
</dbReference>
<feature type="transmembrane region" description="Helical" evidence="1">
    <location>
        <begin position="20"/>
        <end position="40"/>
    </location>
</feature>
<feature type="transmembrane region" description="Helical" evidence="1">
    <location>
        <begin position="480"/>
        <end position="498"/>
    </location>
</feature>
<proteinExistence type="predicted"/>
<dbReference type="EMBL" id="JBHUIW010000008">
    <property type="protein sequence ID" value="MFD2182378.1"/>
    <property type="molecule type" value="Genomic_DNA"/>
</dbReference>
<feature type="transmembrane region" description="Helical" evidence="1">
    <location>
        <begin position="596"/>
        <end position="616"/>
    </location>
</feature>
<name>A0ABW5AHF1_9BRAD</name>
<accession>A0ABW5AHF1</accession>
<keyword evidence="1" id="KW-1133">Transmembrane helix</keyword>
<comment type="caution">
    <text evidence="2">The sequence shown here is derived from an EMBL/GenBank/DDBJ whole genome shotgun (WGS) entry which is preliminary data.</text>
</comment>